<dbReference type="InterPro" id="IPR001034">
    <property type="entry name" value="DeoR_HTH"/>
</dbReference>
<dbReference type="SUPFAM" id="SSF100950">
    <property type="entry name" value="NagB/RpiA/CoA transferase-like"/>
    <property type="match status" value="1"/>
</dbReference>
<dbReference type="Pfam" id="PF08220">
    <property type="entry name" value="HTH_DeoR"/>
    <property type="match status" value="1"/>
</dbReference>
<keyword evidence="6" id="KW-1185">Reference proteome</keyword>
<dbReference type="EMBL" id="MWQY01000006">
    <property type="protein sequence ID" value="ORC36296.1"/>
    <property type="molecule type" value="Genomic_DNA"/>
</dbReference>
<dbReference type="InterPro" id="IPR037171">
    <property type="entry name" value="NagB/RpiA_transferase-like"/>
</dbReference>
<keyword evidence="3" id="KW-0804">Transcription</keyword>
<dbReference type="SMART" id="SM01134">
    <property type="entry name" value="DeoRC"/>
    <property type="match status" value="1"/>
</dbReference>
<dbReference type="Gene3D" id="1.10.10.10">
    <property type="entry name" value="Winged helix-like DNA-binding domain superfamily/Winged helix DNA-binding domain"/>
    <property type="match status" value="1"/>
</dbReference>
<dbReference type="STRING" id="1963862.B4O97_06820"/>
<dbReference type="PANTHER" id="PTHR30363:SF44">
    <property type="entry name" value="AGA OPERON TRANSCRIPTIONAL REPRESSOR-RELATED"/>
    <property type="match status" value="1"/>
</dbReference>
<dbReference type="SMART" id="SM00420">
    <property type="entry name" value="HTH_DEOR"/>
    <property type="match status" value="1"/>
</dbReference>
<dbReference type="InterPro" id="IPR036388">
    <property type="entry name" value="WH-like_DNA-bd_sf"/>
</dbReference>
<sequence>MNDDSRLLQPDRFLKIQEFLSTRHTVKVAELSRVLNVSENTIRRDLVALEEAGICFRTKGGAGLLQSSVSGATFSRRLSQNRGVKSALARASIALVQSGDTVIIGSGTTAYEIAVKLCEMEHITVITSSLEAAQILTGLPELTLILSGGIVHGPSRSMTGSPAENFFDTVNADILFLSVKGVSIEKGLTDHTIVEASVKQRMIDCAKRVVLISDSGKLGQTALGHVCDLSAVDTLITDDAADPAFLDLLRKRGIGIIQVSSKE</sequence>
<dbReference type="AlphaFoldDB" id="A0A1Y1RZP8"/>
<dbReference type="PROSITE" id="PS00894">
    <property type="entry name" value="HTH_DEOR_1"/>
    <property type="match status" value="1"/>
</dbReference>
<evidence type="ECO:0000256" key="3">
    <source>
        <dbReference type="ARBA" id="ARBA00023163"/>
    </source>
</evidence>
<keyword evidence="1" id="KW-0805">Transcription regulation</keyword>
<dbReference type="Gene3D" id="3.40.50.1360">
    <property type="match status" value="1"/>
</dbReference>
<comment type="caution">
    <text evidence="5">The sequence shown here is derived from an EMBL/GenBank/DDBJ whole genome shotgun (WGS) entry which is preliminary data.</text>
</comment>
<evidence type="ECO:0000313" key="5">
    <source>
        <dbReference type="EMBL" id="ORC36296.1"/>
    </source>
</evidence>
<dbReference type="Pfam" id="PF00455">
    <property type="entry name" value="DeoRC"/>
    <property type="match status" value="1"/>
</dbReference>
<dbReference type="GO" id="GO:0003700">
    <property type="term" value="F:DNA-binding transcription factor activity"/>
    <property type="evidence" value="ECO:0007669"/>
    <property type="project" value="InterPro"/>
</dbReference>
<evidence type="ECO:0000313" key="6">
    <source>
        <dbReference type="Proteomes" id="UP000192343"/>
    </source>
</evidence>
<evidence type="ECO:0000259" key="4">
    <source>
        <dbReference type="PROSITE" id="PS51000"/>
    </source>
</evidence>
<reference evidence="5 6" key="1">
    <citation type="submission" date="2017-03" db="EMBL/GenBank/DDBJ databases">
        <title>Draft Genome sequence of Marispirochaeta sp. strain JC444.</title>
        <authorList>
            <person name="Shivani Y."/>
            <person name="Subhash Y."/>
            <person name="Sasikala C."/>
            <person name="Ramana C."/>
        </authorList>
    </citation>
    <scope>NUCLEOTIDE SEQUENCE [LARGE SCALE GENOMIC DNA]</scope>
    <source>
        <strain evidence="5 6">JC444</strain>
    </source>
</reference>
<name>A0A1Y1RZP8_9SPIO</name>
<evidence type="ECO:0000256" key="2">
    <source>
        <dbReference type="ARBA" id="ARBA00023125"/>
    </source>
</evidence>
<organism evidence="5 6">
    <name type="scientific">Marispirochaeta aestuarii</name>
    <dbReference type="NCBI Taxonomy" id="1963862"/>
    <lineage>
        <taxon>Bacteria</taxon>
        <taxon>Pseudomonadati</taxon>
        <taxon>Spirochaetota</taxon>
        <taxon>Spirochaetia</taxon>
        <taxon>Spirochaetales</taxon>
        <taxon>Spirochaetaceae</taxon>
        <taxon>Marispirochaeta</taxon>
    </lineage>
</organism>
<dbReference type="InterPro" id="IPR050313">
    <property type="entry name" value="Carb_Metab_HTH_regulators"/>
</dbReference>
<dbReference type="Proteomes" id="UP000192343">
    <property type="component" value="Unassembled WGS sequence"/>
</dbReference>
<protein>
    <recommendedName>
        <fullName evidence="4">HTH deoR-type domain-containing protein</fullName>
    </recommendedName>
</protein>
<dbReference type="PRINTS" id="PR00037">
    <property type="entry name" value="HTHLACR"/>
</dbReference>
<dbReference type="InterPro" id="IPR014036">
    <property type="entry name" value="DeoR-like_C"/>
</dbReference>
<dbReference type="InterPro" id="IPR036390">
    <property type="entry name" value="WH_DNA-bd_sf"/>
</dbReference>
<proteinExistence type="predicted"/>
<feature type="domain" description="HTH deoR-type" evidence="4">
    <location>
        <begin position="9"/>
        <end position="64"/>
    </location>
</feature>
<dbReference type="RefSeq" id="WP_083049455.1">
    <property type="nucleotide sequence ID" value="NZ_MWQY01000006.1"/>
</dbReference>
<accession>A0A1Y1RZP8</accession>
<evidence type="ECO:0000256" key="1">
    <source>
        <dbReference type="ARBA" id="ARBA00023015"/>
    </source>
</evidence>
<gene>
    <name evidence="5" type="ORF">B4O97_06820</name>
</gene>
<dbReference type="PANTHER" id="PTHR30363">
    <property type="entry name" value="HTH-TYPE TRANSCRIPTIONAL REGULATOR SRLR-RELATED"/>
    <property type="match status" value="1"/>
</dbReference>
<dbReference type="OrthoDB" id="308679at2"/>
<dbReference type="SUPFAM" id="SSF46785">
    <property type="entry name" value="Winged helix' DNA-binding domain"/>
    <property type="match status" value="1"/>
</dbReference>
<keyword evidence="2" id="KW-0238">DNA-binding</keyword>
<dbReference type="PROSITE" id="PS51000">
    <property type="entry name" value="HTH_DEOR_2"/>
    <property type="match status" value="1"/>
</dbReference>
<dbReference type="GO" id="GO:0003677">
    <property type="term" value="F:DNA binding"/>
    <property type="evidence" value="ECO:0007669"/>
    <property type="project" value="UniProtKB-KW"/>
</dbReference>
<dbReference type="InterPro" id="IPR018356">
    <property type="entry name" value="Tscrpt_reg_HTH_DeoR_CS"/>
</dbReference>